<feature type="transmembrane region" description="Helical" evidence="5">
    <location>
        <begin position="138"/>
        <end position="160"/>
    </location>
</feature>
<evidence type="ECO:0000256" key="4">
    <source>
        <dbReference type="ARBA" id="ARBA00023136"/>
    </source>
</evidence>
<comment type="similarity">
    <text evidence="5">Belongs to the PRA1 family.</text>
</comment>
<accession>A0A485KWG9</accession>
<protein>
    <recommendedName>
        <fullName evidence="5">PRA1 family protein</fullName>
    </recommendedName>
</protein>
<gene>
    <name evidence="8" type="primary">Aste57867_12262</name>
    <name evidence="7" type="ORF">As57867_012217</name>
    <name evidence="8" type="ORF">ASTE57867_12262</name>
</gene>
<evidence type="ECO:0000313" key="7">
    <source>
        <dbReference type="EMBL" id="KAF0697034.1"/>
    </source>
</evidence>
<dbReference type="AlphaFoldDB" id="A0A485KWG9"/>
<keyword evidence="3 5" id="KW-1133">Transmembrane helix</keyword>
<feature type="transmembrane region" description="Helical" evidence="5">
    <location>
        <begin position="82"/>
        <end position="101"/>
    </location>
</feature>
<dbReference type="Pfam" id="PF03208">
    <property type="entry name" value="PRA1"/>
    <property type="match status" value="1"/>
</dbReference>
<keyword evidence="4 5" id="KW-0472">Membrane</keyword>
<dbReference type="EMBL" id="VJMH01005347">
    <property type="protein sequence ID" value="KAF0697034.1"/>
    <property type="molecule type" value="Genomic_DNA"/>
</dbReference>
<comment type="subcellular location">
    <subcellularLocation>
        <location evidence="1 5">Membrane</location>
        <topology evidence="1 5">Multi-pass membrane protein</topology>
    </subcellularLocation>
</comment>
<organism evidence="8 9">
    <name type="scientific">Aphanomyces stellatus</name>
    <dbReference type="NCBI Taxonomy" id="120398"/>
    <lineage>
        <taxon>Eukaryota</taxon>
        <taxon>Sar</taxon>
        <taxon>Stramenopiles</taxon>
        <taxon>Oomycota</taxon>
        <taxon>Saprolegniomycetes</taxon>
        <taxon>Saprolegniales</taxon>
        <taxon>Verrucalvaceae</taxon>
        <taxon>Aphanomyces</taxon>
    </lineage>
</organism>
<name>A0A485KWG9_9STRA</name>
<dbReference type="PANTHER" id="PTHR19317">
    <property type="entry name" value="PRENYLATED RAB ACCEPTOR 1-RELATED"/>
    <property type="match status" value="1"/>
</dbReference>
<reference evidence="8 9" key="1">
    <citation type="submission" date="2019-03" db="EMBL/GenBank/DDBJ databases">
        <authorList>
            <person name="Gaulin E."/>
            <person name="Dumas B."/>
        </authorList>
    </citation>
    <scope>NUCLEOTIDE SEQUENCE [LARGE SCALE GENOMIC DNA]</scope>
    <source>
        <strain evidence="8">CBS 568.67</strain>
    </source>
</reference>
<dbReference type="InterPro" id="IPR004895">
    <property type="entry name" value="Prenylated_rab_accept_PRA1"/>
</dbReference>
<feature type="region of interest" description="Disordered" evidence="6">
    <location>
        <begin position="1"/>
        <end position="22"/>
    </location>
</feature>
<evidence type="ECO:0000256" key="3">
    <source>
        <dbReference type="ARBA" id="ARBA00022989"/>
    </source>
</evidence>
<dbReference type="GO" id="GO:0016020">
    <property type="term" value="C:membrane"/>
    <property type="evidence" value="ECO:0007669"/>
    <property type="project" value="UniProtKB-SubCell"/>
</dbReference>
<evidence type="ECO:0000256" key="5">
    <source>
        <dbReference type="RuleBase" id="RU363107"/>
    </source>
</evidence>
<dbReference type="OrthoDB" id="63113at2759"/>
<feature type="compositionally biased region" description="Basic and acidic residues" evidence="6">
    <location>
        <begin position="1"/>
        <end position="11"/>
    </location>
</feature>
<dbReference type="EMBL" id="CAADRA010005368">
    <property type="protein sequence ID" value="VFT89115.1"/>
    <property type="molecule type" value="Genomic_DNA"/>
</dbReference>
<keyword evidence="9" id="KW-1185">Reference proteome</keyword>
<evidence type="ECO:0000313" key="8">
    <source>
        <dbReference type="EMBL" id="VFT89115.1"/>
    </source>
</evidence>
<evidence type="ECO:0000313" key="9">
    <source>
        <dbReference type="Proteomes" id="UP000332933"/>
    </source>
</evidence>
<reference evidence="7" key="2">
    <citation type="submission" date="2019-06" db="EMBL/GenBank/DDBJ databases">
        <title>Genomics analysis of Aphanomyces spp. identifies a new class of oomycete effector associated with host adaptation.</title>
        <authorList>
            <person name="Gaulin E."/>
        </authorList>
    </citation>
    <scope>NUCLEOTIDE SEQUENCE</scope>
    <source>
        <strain evidence="7">CBS 578.67</strain>
    </source>
</reference>
<dbReference type="GO" id="GO:0005794">
    <property type="term" value="C:Golgi apparatus"/>
    <property type="evidence" value="ECO:0007669"/>
    <property type="project" value="TreeGrafter"/>
</dbReference>
<evidence type="ECO:0000256" key="1">
    <source>
        <dbReference type="ARBA" id="ARBA00004141"/>
    </source>
</evidence>
<keyword evidence="2 5" id="KW-0812">Transmembrane</keyword>
<sequence length="203" mass="22499">MGEPQRAEQRHKAAPSSVPMGNDVDDIKIHSIMGNVVSVVRQKIHVNAIRNVFLCMGTGEQTPFTLPTPPQMLPRLQHNFQFFLVNYVLLFVLVLFCVLVFHPWSLLCVLATSGSWIAFAAQRKYLQQMYKNGVKEEHVVYGMVGATVIVFAFFLLPSLLTATGVSGVLGAAHAFFRDAQHTLLVRTPSTTTTPSDEDSINQV</sequence>
<dbReference type="PANTHER" id="PTHR19317:SF0">
    <property type="entry name" value="PRENYLATED RAB ACCEPTOR PROTEIN 1"/>
    <property type="match status" value="1"/>
</dbReference>
<evidence type="ECO:0000256" key="6">
    <source>
        <dbReference type="SAM" id="MobiDB-lite"/>
    </source>
</evidence>
<evidence type="ECO:0000256" key="2">
    <source>
        <dbReference type="ARBA" id="ARBA00022692"/>
    </source>
</evidence>
<proteinExistence type="inferred from homology"/>
<dbReference type="Proteomes" id="UP000332933">
    <property type="component" value="Unassembled WGS sequence"/>
</dbReference>